<dbReference type="PANTHER" id="PTHR40064:SF1">
    <property type="entry name" value="MEMBRANE PROTEIN"/>
    <property type="match status" value="1"/>
</dbReference>
<dbReference type="Gene3D" id="1.20.120.940">
    <property type="entry name" value="Putative aromatic acid exporter, C-terminal domain"/>
    <property type="match status" value="1"/>
</dbReference>
<keyword evidence="3 6" id="KW-0812">Transmembrane</keyword>
<accession>A0ABQ1W405</accession>
<dbReference type="InterPro" id="IPR021062">
    <property type="entry name" value="ArAE_1_C"/>
</dbReference>
<evidence type="ECO:0000256" key="2">
    <source>
        <dbReference type="ARBA" id="ARBA00022475"/>
    </source>
</evidence>
<proteinExistence type="predicted"/>
<dbReference type="InterPro" id="IPR010343">
    <property type="entry name" value="ArAE_1"/>
</dbReference>
<keyword evidence="9" id="KW-1185">Reference proteome</keyword>
<evidence type="ECO:0000313" key="9">
    <source>
        <dbReference type="Proteomes" id="UP000608420"/>
    </source>
</evidence>
<protein>
    <recommendedName>
        <fullName evidence="7">Putative aromatic acid exporter C-terminal domain-containing protein</fullName>
    </recommendedName>
</protein>
<sequence length="326" mass="36641">MGFRVIKTAIATLLAIIVSDALGIEGALSAGLLAILGVDVTRKRSISSVSSRFFASLLGLIMAFIIFYILGFHIWVLAVYILIAFPIIARAKFKEGIVTSSVVVFRVFGGEEISLQVMATQIELLIIGLGSAMLVNLLYMPKEEDKLLQIRRKVDGLFSVIFKHIAESLRDPEHLWDGSELIEAGKLVDEGLTSANRALENQLISPNEAWNVYFYMRKQQLERIEGMLELVSLVFERIPQGEAMAALFDRLSVDVSREFYTGQTEKMLHQLEQQFKAMNLPSTREEFELRAHLLQLCHELSFYLEVARKDKARQAQKASAQDTGDL</sequence>
<dbReference type="Proteomes" id="UP000608420">
    <property type="component" value="Unassembled WGS sequence"/>
</dbReference>
<evidence type="ECO:0000256" key="5">
    <source>
        <dbReference type="ARBA" id="ARBA00023136"/>
    </source>
</evidence>
<keyword evidence="4 6" id="KW-1133">Transmembrane helix</keyword>
<evidence type="ECO:0000256" key="4">
    <source>
        <dbReference type="ARBA" id="ARBA00022989"/>
    </source>
</evidence>
<feature type="domain" description="Putative aromatic acid exporter C-terminal" evidence="7">
    <location>
        <begin position="144"/>
        <end position="306"/>
    </location>
</feature>
<gene>
    <name evidence="8" type="primary">yqjA</name>
    <name evidence="8" type="ORF">GCM10010913_38710</name>
</gene>
<name>A0ABQ1W405_9BACL</name>
<keyword evidence="2" id="KW-1003">Cell membrane</keyword>
<organism evidence="8 9">
    <name type="scientific">Paenibacillus aceti</name>
    <dbReference type="NCBI Taxonomy" id="1820010"/>
    <lineage>
        <taxon>Bacteria</taxon>
        <taxon>Bacillati</taxon>
        <taxon>Bacillota</taxon>
        <taxon>Bacilli</taxon>
        <taxon>Bacillales</taxon>
        <taxon>Paenibacillaceae</taxon>
        <taxon>Paenibacillus</taxon>
    </lineage>
</organism>
<evidence type="ECO:0000313" key="8">
    <source>
        <dbReference type="EMBL" id="GGG13164.1"/>
    </source>
</evidence>
<dbReference type="PANTHER" id="PTHR40064">
    <property type="entry name" value="MEMBRANE PROTEIN-RELATED"/>
    <property type="match status" value="1"/>
</dbReference>
<reference evidence="9" key="1">
    <citation type="journal article" date="2019" name="Int. J. Syst. Evol. Microbiol.">
        <title>The Global Catalogue of Microorganisms (GCM) 10K type strain sequencing project: providing services to taxonomists for standard genome sequencing and annotation.</title>
        <authorList>
            <consortium name="The Broad Institute Genomics Platform"/>
            <consortium name="The Broad Institute Genome Sequencing Center for Infectious Disease"/>
            <person name="Wu L."/>
            <person name="Ma J."/>
        </authorList>
    </citation>
    <scope>NUCLEOTIDE SEQUENCE [LARGE SCALE GENOMIC DNA]</scope>
    <source>
        <strain evidence="9">CGMCC 1.15420</strain>
    </source>
</reference>
<evidence type="ECO:0000256" key="3">
    <source>
        <dbReference type="ARBA" id="ARBA00022692"/>
    </source>
</evidence>
<feature type="transmembrane region" description="Helical" evidence="6">
    <location>
        <begin position="53"/>
        <end position="70"/>
    </location>
</feature>
<keyword evidence="5 6" id="KW-0472">Membrane</keyword>
<evidence type="ECO:0000259" key="7">
    <source>
        <dbReference type="Pfam" id="PF11728"/>
    </source>
</evidence>
<dbReference type="Pfam" id="PF06081">
    <property type="entry name" value="ArAE_1"/>
    <property type="match status" value="1"/>
</dbReference>
<feature type="transmembrane region" description="Helical" evidence="6">
    <location>
        <begin position="113"/>
        <end position="139"/>
    </location>
</feature>
<dbReference type="InterPro" id="IPR038323">
    <property type="entry name" value="ArAE_1_C_sf"/>
</dbReference>
<dbReference type="InterPro" id="IPR052984">
    <property type="entry name" value="UPF0421"/>
</dbReference>
<comment type="subcellular location">
    <subcellularLocation>
        <location evidence="1">Cell membrane</location>
        <topology evidence="1">Multi-pass membrane protein</topology>
    </subcellularLocation>
</comment>
<dbReference type="RefSeq" id="WP_120465145.1">
    <property type="nucleotide sequence ID" value="NZ_BMIW01000035.1"/>
</dbReference>
<evidence type="ECO:0000256" key="6">
    <source>
        <dbReference type="SAM" id="Phobius"/>
    </source>
</evidence>
<dbReference type="EMBL" id="BMIW01000035">
    <property type="protein sequence ID" value="GGG13164.1"/>
    <property type="molecule type" value="Genomic_DNA"/>
</dbReference>
<comment type="caution">
    <text evidence="8">The sequence shown here is derived from an EMBL/GenBank/DDBJ whole genome shotgun (WGS) entry which is preliminary data.</text>
</comment>
<dbReference type="Pfam" id="PF11728">
    <property type="entry name" value="ArAE_1_C"/>
    <property type="match status" value="1"/>
</dbReference>
<feature type="transmembrane region" description="Helical" evidence="6">
    <location>
        <begin position="75"/>
        <end position="93"/>
    </location>
</feature>
<evidence type="ECO:0000256" key="1">
    <source>
        <dbReference type="ARBA" id="ARBA00004651"/>
    </source>
</evidence>